<feature type="transmembrane region" description="Helical" evidence="1">
    <location>
        <begin position="12"/>
        <end position="33"/>
    </location>
</feature>
<dbReference type="AlphaFoldDB" id="A0A1I5NZY9"/>
<dbReference type="InterPro" id="IPR012902">
    <property type="entry name" value="N_methyl_site"/>
</dbReference>
<evidence type="ECO:0000313" key="2">
    <source>
        <dbReference type="EMBL" id="SFP27374.1"/>
    </source>
</evidence>
<sequence length="174" mass="20265">MQIDRFKGGFTLFELMLVIVIIGFIYALVAVKFSQNEEKKIKLSDLPKILRDSRFYKSAEVVCLEDNSKKCKIYFDNELSKMSLQLFKKKPIVYRLMPDETLKEVEFDPVIDEDQKPIPVYFRYKVRKNGAGDEIIVDDGKGALLMFAYADPVRFNDVESARDRVIDIKLKAYE</sequence>
<protein>
    <submittedName>
        <fullName evidence="2">Prepilin-type N-terminal cleavage/methylation domain-containing protein</fullName>
    </submittedName>
</protein>
<evidence type="ECO:0000313" key="3">
    <source>
        <dbReference type="Proteomes" id="UP000199227"/>
    </source>
</evidence>
<keyword evidence="3" id="KW-1185">Reference proteome</keyword>
<dbReference type="NCBIfam" id="TIGR02532">
    <property type="entry name" value="IV_pilin_GFxxxE"/>
    <property type="match status" value="1"/>
</dbReference>
<proteinExistence type="predicted"/>
<keyword evidence="1" id="KW-1133">Transmembrane helix</keyword>
<dbReference type="EMBL" id="FOXB01000013">
    <property type="protein sequence ID" value="SFP27374.1"/>
    <property type="molecule type" value="Genomic_DNA"/>
</dbReference>
<dbReference type="Pfam" id="PF07963">
    <property type="entry name" value="N_methyl"/>
    <property type="match status" value="1"/>
</dbReference>
<dbReference type="Proteomes" id="UP000199227">
    <property type="component" value="Unassembled WGS sequence"/>
</dbReference>
<reference evidence="2 3" key="1">
    <citation type="submission" date="2016-10" db="EMBL/GenBank/DDBJ databases">
        <authorList>
            <person name="de Groot N.N."/>
        </authorList>
    </citation>
    <scope>NUCLEOTIDE SEQUENCE [LARGE SCALE GENOMIC DNA]</scope>
    <source>
        <strain evidence="2 3">EP1-55-1</strain>
    </source>
</reference>
<evidence type="ECO:0000256" key="1">
    <source>
        <dbReference type="SAM" id="Phobius"/>
    </source>
</evidence>
<keyword evidence="1" id="KW-0812">Transmembrane</keyword>
<name>A0A1I5NZY9_9BACT</name>
<keyword evidence="1" id="KW-0472">Membrane</keyword>
<dbReference type="STRING" id="223786.SAMN05216234_1133"/>
<gene>
    <name evidence="2" type="ORF">SAMN05216234_1133</name>
</gene>
<accession>A0A1I5NZY9</accession>
<organism evidence="2 3">
    <name type="scientific">Hydrogenimonas thermophila</name>
    <dbReference type="NCBI Taxonomy" id="223786"/>
    <lineage>
        <taxon>Bacteria</taxon>
        <taxon>Pseudomonadati</taxon>
        <taxon>Campylobacterota</taxon>
        <taxon>Epsilonproteobacteria</taxon>
        <taxon>Campylobacterales</taxon>
        <taxon>Hydrogenimonadaceae</taxon>
        <taxon>Hydrogenimonas</taxon>
    </lineage>
</organism>
<dbReference type="RefSeq" id="WP_092912050.1">
    <property type="nucleotide sequence ID" value="NZ_CP136592.1"/>
</dbReference>